<dbReference type="EMBL" id="LBPY01000002">
    <property type="protein sequence ID" value="KKP66853.1"/>
    <property type="molecule type" value="Genomic_DNA"/>
</dbReference>
<keyword evidence="1" id="KW-1133">Transmembrane helix</keyword>
<evidence type="ECO:0000313" key="3">
    <source>
        <dbReference type="Proteomes" id="UP000034952"/>
    </source>
</evidence>
<proteinExistence type="predicted"/>
<evidence type="ECO:0000313" key="2">
    <source>
        <dbReference type="EMBL" id="KKP66853.1"/>
    </source>
</evidence>
<keyword evidence="1" id="KW-0472">Membrane</keyword>
<protein>
    <recommendedName>
        <fullName evidence="4">DUF5667 domain-containing protein</fullName>
    </recommendedName>
</protein>
<sequence>MNDKKLKNGIDEIKNIVMTNAEKKHIIDNILSTSNVNPKAIKSPWSFYSFILITRKSQLVYYIVIPLIILLSSGGVVFASQDSLPDSILYPLKVNVVEPIGGALKFSLNKKAKYESSLATKRLVEAETLVNQGKLDKIKEDKINSLLTKHTNALNLAINESTSEDVNEEMSTVATDFRAQMNAHAKVLDVLSNEKESKKEKNIEIEKETEIETKAKAEADISDIKISNTARLSADKIKDSSNNKNDKKIKNFKEKKDKVRFIVEDADKNMNSVIVNDKTTNDPVSEDSYKKLDQAKAYLYDADKKDEEGKHEEAYTSLLDSLVSAKEAEILLKEGQKIEKNKEIMNLIEIDD</sequence>
<dbReference type="Proteomes" id="UP000034952">
    <property type="component" value="Unassembled WGS sequence"/>
</dbReference>
<evidence type="ECO:0008006" key="4">
    <source>
        <dbReference type="Google" id="ProtNLM"/>
    </source>
</evidence>
<accession>A0A0G0BBI9</accession>
<comment type="caution">
    <text evidence="2">The sequence shown here is derived from an EMBL/GenBank/DDBJ whole genome shotgun (WGS) entry which is preliminary data.</text>
</comment>
<evidence type="ECO:0000256" key="1">
    <source>
        <dbReference type="SAM" id="Phobius"/>
    </source>
</evidence>
<keyword evidence="1" id="KW-0812">Transmembrane</keyword>
<name>A0A0G0BBI9_9BACT</name>
<dbReference type="AlphaFoldDB" id="A0A0G0BBI9"/>
<reference evidence="2 3" key="1">
    <citation type="journal article" date="2015" name="Nature">
        <title>rRNA introns, odd ribosomes, and small enigmatic genomes across a large radiation of phyla.</title>
        <authorList>
            <person name="Brown C.T."/>
            <person name="Hug L.A."/>
            <person name="Thomas B.C."/>
            <person name="Sharon I."/>
            <person name="Castelle C.J."/>
            <person name="Singh A."/>
            <person name="Wilkins M.J."/>
            <person name="Williams K.H."/>
            <person name="Banfield J.F."/>
        </authorList>
    </citation>
    <scope>NUCLEOTIDE SEQUENCE [LARGE SCALE GENOMIC DNA]</scope>
</reference>
<organism evidence="2 3">
    <name type="scientific">Candidatus Nomurabacteria bacterium GW2011_GWE1_35_16</name>
    <dbReference type="NCBI Taxonomy" id="1618761"/>
    <lineage>
        <taxon>Bacteria</taxon>
        <taxon>Candidatus Nomuraibacteriota</taxon>
    </lineage>
</organism>
<gene>
    <name evidence="2" type="ORF">UR64_C0002G0069</name>
</gene>
<feature type="transmembrane region" description="Helical" evidence="1">
    <location>
        <begin position="59"/>
        <end position="79"/>
    </location>
</feature>